<sequence>MRSNHSLSLEGKNELGPCKILRSDIISSIEVQFWKSIDSSVRPPPERALMYRAESSNPPRLDPEERESNADSSPSPTIKARIPPPERAIWISIGSSSRLLLQGKFSKSSRFNASRKVTRFWLAFLYRGPV</sequence>
<dbReference type="RefSeq" id="XP_046062516.1">
    <property type="nucleotide sequence ID" value="XM_046202662.1"/>
</dbReference>
<comment type="caution">
    <text evidence="2">The sequence shown here is derived from an EMBL/GenBank/DDBJ whole genome shotgun (WGS) entry which is preliminary data.</text>
</comment>
<reference evidence="2" key="1">
    <citation type="journal article" date="2021" name="Open Biol.">
        <title>Shared evolutionary footprints suggest mitochondrial oxidative damage underlies multiple complex I losses in fungi.</title>
        <authorList>
            <person name="Schikora-Tamarit M.A."/>
            <person name="Marcet-Houben M."/>
            <person name="Nosek J."/>
            <person name="Gabaldon T."/>
        </authorList>
    </citation>
    <scope>NUCLEOTIDE SEQUENCE</scope>
    <source>
        <strain evidence="2">CBS6075</strain>
    </source>
</reference>
<evidence type="ECO:0000256" key="1">
    <source>
        <dbReference type="SAM" id="MobiDB-lite"/>
    </source>
</evidence>
<name>A0A9P8P9X6_9ASCO</name>
<dbReference type="EMBL" id="JAEUBE010000158">
    <property type="protein sequence ID" value="KAH3668102.1"/>
    <property type="molecule type" value="Genomic_DNA"/>
</dbReference>
<accession>A0A9P8P9X6</accession>
<dbReference type="AlphaFoldDB" id="A0A9P8P9X6"/>
<proteinExistence type="predicted"/>
<evidence type="ECO:0000313" key="2">
    <source>
        <dbReference type="EMBL" id="KAH3668102.1"/>
    </source>
</evidence>
<reference evidence="2" key="2">
    <citation type="submission" date="2021-01" db="EMBL/GenBank/DDBJ databases">
        <authorList>
            <person name="Schikora-Tamarit M.A."/>
        </authorList>
    </citation>
    <scope>NUCLEOTIDE SEQUENCE</scope>
    <source>
        <strain evidence="2">CBS6075</strain>
    </source>
</reference>
<gene>
    <name evidence="2" type="ORF">OGAPHI_001856</name>
</gene>
<keyword evidence="3" id="KW-1185">Reference proteome</keyword>
<dbReference type="GeneID" id="70233823"/>
<dbReference type="Proteomes" id="UP000769157">
    <property type="component" value="Unassembled WGS sequence"/>
</dbReference>
<organism evidence="2 3">
    <name type="scientific">Ogataea philodendri</name>
    <dbReference type="NCBI Taxonomy" id="1378263"/>
    <lineage>
        <taxon>Eukaryota</taxon>
        <taxon>Fungi</taxon>
        <taxon>Dikarya</taxon>
        <taxon>Ascomycota</taxon>
        <taxon>Saccharomycotina</taxon>
        <taxon>Pichiomycetes</taxon>
        <taxon>Pichiales</taxon>
        <taxon>Pichiaceae</taxon>
        <taxon>Ogataea</taxon>
    </lineage>
</organism>
<feature type="region of interest" description="Disordered" evidence="1">
    <location>
        <begin position="39"/>
        <end position="81"/>
    </location>
</feature>
<evidence type="ECO:0000313" key="3">
    <source>
        <dbReference type="Proteomes" id="UP000769157"/>
    </source>
</evidence>
<protein>
    <submittedName>
        <fullName evidence="2">Uncharacterized protein</fullName>
    </submittedName>
</protein>